<dbReference type="GO" id="GO:0046872">
    <property type="term" value="F:metal ion binding"/>
    <property type="evidence" value="ECO:0007669"/>
    <property type="project" value="UniProtKB-KW"/>
</dbReference>
<gene>
    <name evidence="7" type="ORF">FSB_LOCUS24805</name>
</gene>
<dbReference type="SUPFAM" id="SSF53098">
    <property type="entry name" value="Ribonuclease H-like"/>
    <property type="match status" value="1"/>
</dbReference>
<dbReference type="GO" id="GO:0003676">
    <property type="term" value="F:nucleic acid binding"/>
    <property type="evidence" value="ECO:0007669"/>
    <property type="project" value="InterPro"/>
</dbReference>
<keyword evidence="3" id="KW-0064">Aspartyl protease</keyword>
<keyword evidence="4" id="KW-0378">Hydrolase</keyword>
<dbReference type="Pfam" id="PF00665">
    <property type="entry name" value="rve"/>
    <property type="match status" value="1"/>
</dbReference>
<dbReference type="GO" id="GO:0015074">
    <property type="term" value="P:DNA integration"/>
    <property type="evidence" value="ECO:0007669"/>
    <property type="project" value="InterPro"/>
</dbReference>
<accession>A0A2N9GBJ1</accession>
<proteinExistence type="predicted"/>
<dbReference type="PANTHER" id="PTHR42648">
    <property type="entry name" value="TRANSPOSASE, PUTATIVE-RELATED"/>
    <property type="match status" value="1"/>
</dbReference>
<dbReference type="InterPro" id="IPR057670">
    <property type="entry name" value="SH3_retrovirus"/>
</dbReference>
<evidence type="ECO:0000256" key="3">
    <source>
        <dbReference type="ARBA" id="ARBA00022750"/>
    </source>
</evidence>
<dbReference type="CDD" id="cd09272">
    <property type="entry name" value="RNase_HI_RT_Ty1"/>
    <property type="match status" value="1"/>
</dbReference>
<dbReference type="InterPro" id="IPR012337">
    <property type="entry name" value="RNaseH-like_sf"/>
</dbReference>
<evidence type="ECO:0000256" key="2">
    <source>
        <dbReference type="ARBA" id="ARBA00022723"/>
    </source>
</evidence>
<dbReference type="PANTHER" id="PTHR42648:SF28">
    <property type="entry name" value="TRANSPOSON-ENCODED PROTEIN WITH RIBONUCLEASE H-LIKE AND RETROVIRUS ZINC FINGER-LIKE DOMAINS"/>
    <property type="match status" value="1"/>
</dbReference>
<feature type="region of interest" description="Disordered" evidence="5">
    <location>
        <begin position="157"/>
        <end position="196"/>
    </location>
</feature>
<organism evidence="7">
    <name type="scientific">Fagus sylvatica</name>
    <name type="common">Beechnut</name>
    <dbReference type="NCBI Taxonomy" id="28930"/>
    <lineage>
        <taxon>Eukaryota</taxon>
        <taxon>Viridiplantae</taxon>
        <taxon>Streptophyta</taxon>
        <taxon>Embryophyta</taxon>
        <taxon>Tracheophyta</taxon>
        <taxon>Spermatophyta</taxon>
        <taxon>Magnoliopsida</taxon>
        <taxon>eudicotyledons</taxon>
        <taxon>Gunneridae</taxon>
        <taxon>Pentapetalae</taxon>
        <taxon>rosids</taxon>
        <taxon>fabids</taxon>
        <taxon>Fagales</taxon>
        <taxon>Fagaceae</taxon>
        <taxon>Fagus</taxon>
    </lineage>
</organism>
<feature type="compositionally biased region" description="Basic and acidic residues" evidence="5">
    <location>
        <begin position="174"/>
        <end position="188"/>
    </location>
</feature>
<evidence type="ECO:0000259" key="6">
    <source>
        <dbReference type="PROSITE" id="PS50994"/>
    </source>
</evidence>
<evidence type="ECO:0000256" key="5">
    <source>
        <dbReference type="SAM" id="MobiDB-lite"/>
    </source>
</evidence>
<dbReference type="InterPro" id="IPR036397">
    <property type="entry name" value="RNaseH_sf"/>
</dbReference>
<evidence type="ECO:0000256" key="4">
    <source>
        <dbReference type="ARBA" id="ARBA00022801"/>
    </source>
</evidence>
<name>A0A2N9GBJ1_FAGSY</name>
<dbReference type="InterPro" id="IPR043502">
    <property type="entry name" value="DNA/RNA_pol_sf"/>
</dbReference>
<dbReference type="SUPFAM" id="SSF56672">
    <property type="entry name" value="DNA/RNA polymerases"/>
    <property type="match status" value="1"/>
</dbReference>
<dbReference type="InterPro" id="IPR039537">
    <property type="entry name" value="Retrotran_Ty1/copia-like"/>
</dbReference>
<keyword evidence="1" id="KW-0645">Protease</keyword>
<dbReference type="InterPro" id="IPR025724">
    <property type="entry name" value="GAG-pre-integrase_dom"/>
</dbReference>
<dbReference type="Pfam" id="PF22936">
    <property type="entry name" value="Pol_BBD"/>
    <property type="match status" value="1"/>
</dbReference>
<dbReference type="InterPro" id="IPR054722">
    <property type="entry name" value="PolX-like_BBD"/>
</dbReference>
<protein>
    <recommendedName>
        <fullName evidence="6">Integrase catalytic domain-containing protein</fullName>
    </recommendedName>
</protein>
<dbReference type="Pfam" id="PF13976">
    <property type="entry name" value="gag_pre-integrs"/>
    <property type="match status" value="1"/>
</dbReference>
<dbReference type="InterPro" id="IPR001584">
    <property type="entry name" value="Integrase_cat-core"/>
</dbReference>
<dbReference type="GO" id="GO:0004190">
    <property type="term" value="F:aspartic-type endopeptidase activity"/>
    <property type="evidence" value="ECO:0007669"/>
    <property type="project" value="UniProtKB-KW"/>
</dbReference>
<feature type="region of interest" description="Disordered" evidence="5">
    <location>
        <begin position="632"/>
        <end position="665"/>
    </location>
</feature>
<evidence type="ECO:0000256" key="1">
    <source>
        <dbReference type="ARBA" id="ARBA00022670"/>
    </source>
</evidence>
<dbReference type="PROSITE" id="PS50994">
    <property type="entry name" value="INTEGRASE"/>
    <property type="match status" value="1"/>
</dbReference>
<dbReference type="Pfam" id="PF14223">
    <property type="entry name" value="Retrotran_gag_2"/>
    <property type="match status" value="1"/>
</dbReference>
<dbReference type="AlphaFoldDB" id="A0A2N9GBJ1"/>
<reference evidence="7" key="1">
    <citation type="submission" date="2018-02" db="EMBL/GenBank/DDBJ databases">
        <authorList>
            <person name="Cohen D.B."/>
            <person name="Kent A.D."/>
        </authorList>
    </citation>
    <scope>NUCLEOTIDE SEQUENCE</scope>
</reference>
<sequence length="1092" mass="123740">MAINASIATVGLVKFDGTGNFGLWQRRVKDLLVQQGLVKALYGKTKKLREDDRRGMGRTRHEGGEYNSAITGRRSHVRCHGGELNYRDLVESRENIYIQIPHEQTASKAKVDEDKAMMLLTSLPASYEHLVTTLLYGKETLELEEVSGALLDHYQRKHKDSAESSGEGLVVKGYQDRGRKKDKDDKSARGRSKSKSKAVKNWFDTYRSINCGSVRMGNDATCTIIGMGTIKIKMSDGVVRTLEEVRHIPHMRKNLISLGTLDSKGYSYKSENGIMKVSKGAMVVMTGQKISSNVYKLLGNTILGGVVAVAESEDDDTLLWHMRLGHMSERGMRELHKRNLLTRIKSCKLDFYKYCIMGKQCRVRFKTATHKTKGILDYVHSDIWGPVRTPLKGGAQYFMSFIDDYSRKAWVYFLKNKSEAFAKFKIWKAEVENQTGRKIKCLRTDNGTEYRDGDFLKFCEEHGIKRHFTVRKTPQQNGVAERLNRTITETARCLRLNAELPKIFWAEAVDMACYIINRSPRVALDGKVAEEVWTGQEVDYSFMRIFGCLAYVHISGEDRSKLDPKSKKCIFLGFKKGVKGYKLWDPVAQKVVISRDVVFDEKSMTKAFKEKKSQAAENSNNIGRSTVQVELDELESQSDEEPHSNDQEQDSTRSDRPKRNKRPPVRYGFEDLVSYALLTSSEDPSTFQEAIESSEKEKWMEAMVEENESLSKNKTWELTELPKGNKPIGCKWVFKKKEAVSEKEGERFKARLVAKGYSQRHGIDYDEAFSPVVRHTSIRAVLALVARSGSGIGTTGCEDSFPSWEFGGRDFHGTTRGVQATWLKSLLHKEFEMKDLGAAKKILGMEIRRDRGARKLWLSQKNYIRKVLEKFSMLDAKPVSTPLANHFRLFWPDLAHAVSTVSRYMANPGREHWNAVKWIFRYLKGTAEHGILFSRQLGTNSVVGYVDADYAGEVDDKRSTTGYVFTLSGGPICWKSTLQSIVAMSTTEAEYMAVAEAAKEALWLKGLVKELGLNQGGVHMHCDSQSAIYLAKNQVYHARTKHIDVRFHKIRELIVTGDIVLEKVHTSENAADMLTKPDYHIQVQALLGLGQC</sequence>
<dbReference type="InterPro" id="IPR013103">
    <property type="entry name" value="RVT_2"/>
</dbReference>
<evidence type="ECO:0000313" key="7">
    <source>
        <dbReference type="EMBL" id="SPC96923.1"/>
    </source>
</evidence>
<dbReference type="GO" id="GO:0006508">
    <property type="term" value="P:proteolysis"/>
    <property type="evidence" value="ECO:0007669"/>
    <property type="project" value="UniProtKB-KW"/>
</dbReference>
<dbReference type="Pfam" id="PF25597">
    <property type="entry name" value="SH3_retrovirus"/>
    <property type="match status" value="1"/>
</dbReference>
<dbReference type="EMBL" id="OIVN01001715">
    <property type="protein sequence ID" value="SPC96923.1"/>
    <property type="molecule type" value="Genomic_DNA"/>
</dbReference>
<dbReference type="Gene3D" id="3.30.420.10">
    <property type="entry name" value="Ribonuclease H-like superfamily/Ribonuclease H"/>
    <property type="match status" value="1"/>
</dbReference>
<dbReference type="Pfam" id="PF07727">
    <property type="entry name" value="RVT_2"/>
    <property type="match status" value="2"/>
</dbReference>
<feature type="domain" description="Integrase catalytic" evidence="6">
    <location>
        <begin position="366"/>
        <end position="537"/>
    </location>
</feature>
<feature type="compositionally biased region" description="Basic and acidic residues" evidence="5">
    <location>
        <begin position="640"/>
        <end position="657"/>
    </location>
</feature>
<keyword evidence="2" id="KW-0479">Metal-binding</keyword>